<evidence type="ECO:0000313" key="3">
    <source>
        <dbReference type="EMBL" id="MEL1265864.1"/>
    </source>
</evidence>
<dbReference type="PROSITE" id="PS51257">
    <property type="entry name" value="PROKAR_LIPOPROTEIN"/>
    <property type="match status" value="1"/>
</dbReference>
<keyword evidence="2" id="KW-0732">Signal</keyword>
<evidence type="ECO:0000256" key="1">
    <source>
        <dbReference type="SAM" id="MobiDB-lite"/>
    </source>
</evidence>
<dbReference type="RefSeq" id="WP_341727037.1">
    <property type="nucleotide sequence ID" value="NZ_JBBWWT010000009.1"/>
</dbReference>
<reference evidence="3 4" key="1">
    <citation type="submission" date="2024-04" db="EMBL/GenBank/DDBJ databases">
        <title>Draft genome sequence of Pseudoxanthomonas putridarboris WD12.</title>
        <authorList>
            <person name="Oh J."/>
        </authorList>
    </citation>
    <scope>NUCLEOTIDE SEQUENCE [LARGE SCALE GENOMIC DNA]</scope>
    <source>
        <strain evidence="3 4">WD12</strain>
    </source>
</reference>
<evidence type="ECO:0000256" key="2">
    <source>
        <dbReference type="SAM" id="SignalP"/>
    </source>
</evidence>
<protein>
    <recommendedName>
        <fullName evidence="5">Lipoprotein</fullName>
    </recommendedName>
</protein>
<organism evidence="3 4">
    <name type="scientific">Pseudoxanthomonas putridarboris</name>
    <dbReference type="NCBI Taxonomy" id="752605"/>
    <lineage>
        <taxon>Bacteria</taxon>
        <taxon>Pseudomonadati</taxon>
        <taxon>Pseudomonadota</taxon>
        <taxon>Gammaproteobacteria</taxon>
        <taxon>Lysobacterales</taxon>
        <taxon>Lysobacteraceae</taxon>
        <taxon>Pseudoxanthomonas</taxon>
    </lineage>
</organism>
<name>A0ABU9J4R7_9GAMM</name>
<evidence type="ECO:0000313" key="4">
    <source>
        <dbReference type="Proteomes" id="UP001459204"/>
    </source>
</evidence>
<comment type="caution">
    <text evidence="3">The sequence shown here is derived from an EMBL/GenBank/DDBJ whole genome shotgun (WGS) entry which is preliminary data.</text>
</comment>
<feature type="compositionally biased region" description="Basic and acidic residues" evidence="1">
    <location>
        <begin position="202"/>
        <end position="212"/>
    </location>
</feature>
<proteinExistence type="predicted"/>
<feature type="compositionally biased region" description="Pro residues" evidence="1">
    <location>
        <begin position="94"/>
        <end position="119"/>
    </location>
</feature>
<dbReference type="EMBL" id="JBBWWT010000009">
    <property type="protein sequence ID" value="MEL1265864.1"/>
    <property type="molecule type" value="Genomic_DNA"/>
</dbReference>
<feature type="chain" id="PRO_5047535905" description="Lipoprotein" evidence="2">
    <location>
        <begin position="23"/>
        <end position="212"/>
    </location>
</feature>
<feature type="compositionally biased region" description="Basic and acidic residues" evidence="1">
    <location>
        <begin position="182"/>
        <end position="194"/>
    </location>
</feature>
<keyword evidence="4" id="KW-1185">Reference proteome</keyword>
<dbReference type="Proteomes" id="UP001459204">
    <property type="component" value="Unassembled WGS sequence"/>
</dbReference>
<evidence type="ECO:0008006" key="5">
    <source>
        <dbReference type="Google" id="ProtNLM"/>
    </source>
</evidence>
<feature type="signal peptide" evidence="2">
    <location>
        <begin position="1"/>
        <end position="22"/>
    </location>
</feature>
<accession>A0ABU9J4R7</accession>
<feature type="region of interest" description="Disordered" evidence="1">
    <location>
        <begin position="94"/>
        <end position="212"/>
    </location>
</feature>
<sequence length="212" mass="23555">MKRTSLLAVVFASTLLGGCATYDYVGNTAPGGYYHGRPSTEYYSPYGYDGYYYGGLGVYGTYGGSSRYRGSYGYPYYGYYGSYYPYYRPHYYPRPPRPGDTGNKPPPSSGGGNRPPPWRDPTGRWREGGSQPLVPSRPNQVSPAPSQPRVGGGYQQPRVTPSPSMPRTAERPRTMERPATPRVERSAPRVERATPRPSAPRESSRSVRQQEP</sequence>
<gene>
    <name evidence="3" type="ORF">AAD027_16025</name>
</gene>